<dbReference type="PANTHER" id="PTHR37844:SF2">
    <property type="entry name" value="SER_THR PROTEIN PHOSPHATASE SUPERFAMILY (AFU_ORTHOLOGUE AFUA_1G14840)"/>
    <property type="match status" value="1"/>
</dbReference>
<evidence type="ECO:0000256" key="1">
    <source>
        <dbReference type="SAM" id="MobiDB-lite"/>
    </source>
</evidence>
<dbReference type="SUPFAM" id="SSF56300">
    <property type="entry name" value="Metallo-dependent phosphatases"/>
    <property type="match status" value="1"/>
</dbReference>
<dbReference type="InterPro" id="IPR029052">
    <property type="entry name" value="Metallo-depent_PP-like"/>
</dbReference>
<evidence type="ECO:0000313" key="4">
    <source>
        <dbReference type="Proteomes" id="UP001642482"/>
    </source>
</evidence>
<name>A0ABP0BXW0_9PEZI</name>
<comment type="caution">
    <text evidence="3">The sequence shown here is derived from an EMBL/GenBank/DDBJ whole genome shotgun (WGS) entry which is preliminary data.</text>
</comment>
<proteinExistence type="predicted"/>
<protein>
    <recommendedName>
        <fullName evidence="2">Calcineurin-like phosphoesterase domain-containing protein</fullName>
    </recommendedName>
</protein>
<organism evidence="3 4">
    <name type="scientific">Sporothrix eucalyptigena</name>
    <dbReference type="NCBI Taxonomy" id="1812306"/>
    <lineage>
        <taxon>Eukaryota</taxon>
        <taxon>Fungi</taxon>
        <taxon>Dikarya</taxon>
        <taxon>Ascomycota</taxon>
        <taxon>Pezizomycotina</taxon>
        <taxon>Sordariomycetes</taxon>
        <taxon>Sordariomycetidae</taxon>
        <taxon>Ophiostomatales</taxon>
        <taxon>Ophiostomataceae</taxon>
        <taxon>Sporothrix</taxon>
    </lineage>
</organism>
<feature type="region of interest" description="Disordered" evidence="1">
    <location>
        <begin position="1"/>
        <end position="37"/>
    </location>
</feature>
<evidence type="ECO:0000259" key="2">
    <source>
        <dbReference type="Pfam" id="PF00149"/>
    </source>
</evidence>
<keyword evidence="4" id="KW-1185">Reference proteome</keyword>
<dbReference type="EMBL" id="CAWUHD010000055">
    <property type="protein sequence ID" value="CAK7224559.1"/>
    <property type="molecule type" value="Genomic_DNA"/>
</dbReference>
<dbReference type="InterPro" id="IPR004843">
    <property type="entry name" value="Calcineurin-like_PHP"/>
</dbReference>
<dbReference type="Proteomes" id="UP001642482">
    <property type="component" value="Unassembled WGS sequence"/>
</dbReference>
<dbReference type="Gene3D" id="3.60.21.10">
    <property type="match status" value="1"/>
</dbReference>
<sequence>MKAFTKLTSRLTSPKQQPAEPVVQHSAAPAVAEEPPAPGNGSIQVLSDLHLEVCTQYATFKVPAAGAPYLVLAGDIGRMIDYEPLLGFLAGLVASYRRIFYVLGNHEFYTLTYDEGIREAQRLEKEPGLEGKVSILHKTRWDEDLSVVDSGAPRLTVLGCTLWTHVVPEAYDAVTRSVSDFKYIRDWTVDNHNQVHDEEVAWLHEQVDALRDEAGSENRTVVVITHHVPTVEGTSRPKYAASPWASAFSTELIVPSGAWNGVSTWIYGHTHYSNDFVREGVRLVSNQRGYVFPPNPHAVPLNERGGKKGFRVIEMKDNNDDADEEHAFNPMKTISYY</sequence>
<feature type="compositionally biased region" description="Polar residues" evidence="1">
    <location>
        <begin position="1"/>
        <end position="16"/>
    </location>
</feature>
<accession>A0ABP0BXW0</accession>
<reference evidence="3 4" key="1">
    <citation type="submission" date="2024-01" db="EMBL/GenBank/DDBJ databases">
        <authorList>
            <person name="Allen C."/>
            <person name="Tagirdzhanova G."/>
        </authorList>
    </citation>
    <scope>NUCLEOTIDE SEQUENCE [LARGE SCALE GENOMIC DNA]</scope>
</reference>
<dbReference type="Pfam" id="PF00149">
    <property type="entry name" value="Metallophos"/>
    <property type="match status" value="1"/>
</dbReference>
<dbReference type="PANTHER" id="PTHR37844">
    <property type="entry name" value="SER/THR PROTEIN PHOSPHATASE SUPERFAMILY (AFU_ORTHOLOGUE AFUA_1G14840)"/>
    <property type="match status" value="1"/>
</dbReference>
<feature type="domain" description="Calcineurin-like phosphoesterase" evidence="2">
    <location>
        <begin position="45"/>
        <end position="272"/>
    </location>
</feature>
<evidence type="ECO:0000313" key="3">
    <source>
        <dbReference type="EMBL" id="CAK7224559.1"/>
    </source>
</evidence>
<gene>
    <name evidence="3" type="ORF">SEUCBS140593_005610</name>
</gene>